<evidence type="ECO:0000256" key="4">
    <source>
        <dbReference type="ARBA" id="ARBA00022475"/>
    </source>
</evidence>
<keyword evidence="9 12" id="KW-0472">Membrane</keyword>
<sequence length="257" mass="29157">MRNHKVQFRIDPDPRVRHTVWGLLIGGIFNWLPNCCNQSAVQRICSMKSIRDAKMYINILEPTFFLDVLDLSTYNYECRSCLLNIPFLVIYGVLLALVGLLLYAYFTLEQCDPYLSGAISNNNQLVPYFVMRVFRNVPGLAGLFIAALFSGALSSLSSGINSMSANTLQDLLIDVLKDAQQYKKTMIAKLVGMDREDPTEEEYIFPCLRGFWKIGYTKTSNQPVDAAEMSKTDVQLENTVPVENLEIEVYHDKTIVK</sequence>
<dbReference type="Proteomes" id="UP001164746">
    <property type="component" value="Chromosome 11"/>
</dbReference>
<evidence type="ECO:0000256" key="6">
    <source>
        <dbReference type="ARBA" id="ARBA00022989"/>
    </source>
</evidence>
<dbReference type="InterPro" id="IPR051163">
    <property type="entry name" value="Sodium:Solute_Symporter_SSF"/>
</dbReference>
<evidence type="ECO:0000256" key="3">
    <source>
        <dbReference type="ARBA" id="ARBA00022448"/>
    </source>
</evidence>
<protein>
    <submittedName>
        <fullName evidence="13">SC5AC-like protein</fullName>
    </submittedName>
</protein>
<keyword evidence="14" id="KW-1185">Reference proteome</keyword>
<dbReference type="InterPro" id="IPR038377">
    <property type="entry name" value="Na/Glc_symporter_sf"/>
</dbReference>
<keyword evidence="4" id="KW-1003">Cell membrane</keyword>
<dbReference type="PANTHER" id="PTHR42985:SF40">
    <property type="entry name" value="LD47995P-RELATED"/>
    <property type="match status" value="1"/>
</dbReference>
<evidence type="ECO:0000313" key="13">
    <source>
        <dbReference type="EMBL" id="WAR18774.1"/>
    </source>
</evidence>
<feature type="transmembrane region" description="Helical" evidence="12">
    <location>
        <begin position="137"/>
        <end position="156"/>
    </location>
</feature>
<evidence type="ECO:0000256" key="10">
    <source>
        <dbReference type="ARBA" id="ARBA00023201"/>
    </source>
</evidence>
<evidence type="ECO:0000313" key="14">
    <source>
        <dbReference type="Proteomes" id="UP001164746"/>
    </source>
</evidence>
<dbReference type="PANTHER" id="PTHR42985">
    <property type="entry name" value="SODIUM-COUPLED MONOCARBOXYLATE TRANSPORTER"/>
    <property type="match status" value="1"/>
</dbReference>
<accession>A0ABY7FC67</accession>
<comment type="similarity">
    <text evidence="2 11">Belongs to the sodium:solute symporter (SSF) (TC 2.A.21) family.</text>
</comment>
<evidence type="ECO:0000256" key="8">
    <source>
        <dbReference type="ARBA" id="ARBA00023065"/>
    </source>
</evidence>
<dbReference type="EMBL" id="CP111022">
    <property type="protein sequence ID" value="WAR18774.1"/>
    <property type="molecule type" value="Genomic_DNA"/>
</dbReference>
<evidence type="ECO:0000256" key="1">
    <source>
        <dbReference type="ARBA" id="ARBA00004651"/>
    </source>
</evidence>
<reference evidence="13" key="1">
    <citation type="submission" date="2022-11" db="EMBL/GenBank/DDBJ databases">
        <title>Centuries of genome instability and evolution in soft-shell clam transmissible cancer (bioRxiv).</title>
        <authorList>
            <person name="Hart S.F.M."/>
            <person name="Yonemitsu M.A."/>
            <person name="Giersch R.M."/>
            <person name="Beal B.F."/>
            <person name="Arriagada G."/>
            <person name="Davis B.W."/>
            <person name="Ostrander E.A."/>
            <person name="Goff S.P."/>
            <person name="Metzger M.J."/>
        </authorList>
    </citation>
    <scope>NUCLEOTIDE SEQUENCE</scope>
    <source>
        <strain evidence="13">MELC-2E11</strain>
        <tissue evidence="13">Siphon/mantle</tissue>
    </source>
</reference>
<proteinExistence type="inferred from homology"/>
<dbReference type="Gene3D" id="1.20.1730.10">
    <property type="entry name" value="Sodium/glucose cotransporter"/>
    <property type="match status" value="2"/>
</dbReference>
<keyword evidence="5 12" id="KW-0812">Transmembrane</keyword>
<keyword evidence="3" id="KW-0813">Transport</keyword>
<evidence type="ECO:0000256" key="2">
    <source>
        <dbReference type="ARBA" id="ARBA00006434"/>
    </source>
</evidence>
<evidence type="ECO:0000256" key="11">
    <source>
        <dbReference type="RuleBase" id="RU362091"/>
    </source>
</evidence>
<evidence type="ECO:0000256" key="9">
    <source>
        <dbReference type="ARBA" id="ARBA00023136"/>
    </source>
</evidence>
<name>A0ABY7FC67_MYAAR</name>
<gene>
    <name evidence="13" type="ORF">MAR_000612</name>
</gene>
<evidence type="ECO:0000256" key="12">
    <source>
        <dbReference type="SAM" id="Phobius"/>
    </source>
</evidence>
<comment type="subcellular location">
    <subcellularLocation>
        <location evidence="1">Cell membrane</location>
        <topology evidence="1">Multi-pass membrane protein</topology>
    </subcellularLocation>
</comment>
<evidence type="ECO:0000256" key="7">
    <source>
        <dbReference type="ARBA" id="ARBA00023053"/>
    </source>
</evidence>
<evidence type="ECO:0000256" key="5">
    <source>
        <dbReference type="ARBA" id="ARBA00022692"/>
    </source>
</evidence>
<keyword evidence="8" id="KW-0406">Ion transport</keyword>
<keyword evidence="10" id="KW-0739">Sodium transport</keyword>
<dbReference type="InterPro" id="IPR001734">
    <property type="entry name" value="Na/solute_symporter"/>
</dbReference>
<dbReference type="PROSITE" id="PS50283">
    <property type="entry name" value="NA_SOLUT_SYMP_3"/>
    <property type="match status" value="1"/>
</dbReference>
<keyword evidence="6 12" id="KW-1133">Transmembrane helix</keyword>
<organism evidence="13 14">
    <name type="scientific">Mya arenaria</name>
    <name type="common">Soft-shell clam</name>
    <dbReference type="NCBI Taxonomy" id="6604"/>
    <lineage>
        <taxon>Eukaryota</taxon>
        <taxon>Metazoa</taxon>
        <taxon>Spiralia</taxon>
        <taxon>Lophotrochozoa</taxon>
        <taxon>Mollusca</taxon>
        <taxon>Bivalvia</taxon>
        <taxon>Autobranchia</taxon>
        <taxon>Heteroconchia</taxon>
        <taxon>Euheterodonta</taxon>
        <taxon>Imparidentia</taxon>
        <taxon>Neoheterodontei</taxon>
        <taxon>Myida</taxon>
        <taxon>Myoidea</taxon>
        <taxon>Myidae</taxon>
        <taxon>Mya</taxon>
    </lineage>
</organism>
<keyword evidence="7" id="KW-0915">Sodium</keyword>
<dbReference type="Pfam" id="PF00474">
    <property type="entry name" value="SSF"/>
    <property type="match status" value="1"/>
</dbReference>
<feature type="transmembrane region" description="Helical" evidence="12">
    <location>
        <begin position="81"/>
        <end position="106"/>
    </location>
</feature>